<accession>A0A3S5C8D3</accession>
<organism evidence="1 2">
    <name type="scientific">Protopolystoma xenopodis</name>
    <dbReference type="NCBI Taxonomy" id="117903"/>
    <lineage>
        <taxon>Eukaryota</taxon>
        <taxon>Metazoa</taxon>
        <taxon>Spiralia</taxon>
        <taxon>Lophotrochozoa</taxon>
        <taxon>Platyhelminthes</taxon>
        <taxon>Monogenea</taxon>
        <taxon>Polyopisthocotylea</taxon>
        <taxon>Polystomatidea</taxon>
        <taxon>Polystomatidae</taxon>
        <taxon>Protopolystoma</taxon>
    </lineage>
</organism>
<dbReference type="EMBL" id="CAAALY010272175">
    <property type="protein sequence ID" value="VEL42021.1"/>
    <property type="molecule type" value="Genomic_DNA"/>
</dbReference>
<sequence length="137" mass="15115">MDLSLACPNLPGIRILSGHSGFPCSWQTRGCRLSGDPVSWQTEPLEGRRGIETSGNRCYRPIRPSRDVFRTKPGHPGLGPNLGLRLFCLSLVSVTRVRSCVFLPLIKAFLFAKSLLGKMELSVLQVSEFGRQIATCQ</sequence>
<dbReference type="AlphaFoldDB" id="A0A3S5C8D3"/>
<gene>
    <name evidence="1" type="ORF">PXEA_LOCUS35461</name>
</gene>
<reference evidence="1" key="1">
    <citation type="submission" date="2018-11" db="EMBL/GenBank/DDBJ databases">
        <authorList>
            <consortium name="Pathogen Informatics"/>
        </authorList>
    </citation>
    <scope>NUCLEOTIDE SEQUENCE</scope>
</reference>
<dbReference type="Proteomes" id="UP000784294">
    <property type="component" value="Unassembled WGS sequence"/>
</dbReference>
<protein>
    <submittedName>
        <fullName evidence="1">Uncharacterized protein</fullName>
    </submittedName>
</protein>
<evidence type="ECO:0000313" key="2">
    <source>
        <dbReference type="Proteomes" id="UP000784294"/>
    </source>
</evidence>
<evidence type="ECO:0000313" key="1">
    <source>
        <dbReference type="EMBL" id="VEL42021.1"/>
    </source>
</evidence>
<name>A0A3S5C8D3_9PLAT</name>
<comment type="caution">
    <text evidence="1">The sequence shown here is derived from an EMBL/GenBank/DDBJ whole genome shotgun (WGS) entry which is preliminary data.</text>
</comment>
<keyword evidence="2" id="KW-1185">Reference proteome</keyword>
<proteinExistence type="predicted"/>